<dbReference type="InterPro" id="IPR002191">
    <property type="entry name" value="Bac_export_3"/>
</dbReference>
<protein>
    <recommendedName>
        <fullName evidence="3 9">Flagellar biosynthetic protein FliQ</fullName>
    </recommendedName>
</protein>
<dbReference type="GO" id="GO:0005886">
    <property type="term" value="C:plasma membrane"/>
    <property type="evidence" value="ECO:0007669"/>
    <property type="project" value="UniProtKB-SubCell"/>
</dbReference>
<dbReference type="PRINTS" id="PR00952">
    <property type="entry name" value="TYPE3IMQPROT"/>
</dbReference>
<dbReference type="PANTHER" id="PTHR34040">
    <property type="entry name" value="FLAGELLAR BIOSYNTHETIC PROTEIN FLIQ"/>
    <property type="match status" value="1"/>
</dbReference>
<evidence type="ECO:0000256" key="9">
    <source>
        <dbReference type="RuleBase" id="RU364090"/>
    </source>
</evidence>
<feature type="transmembrane region" description="Helical" evidence="9">
    <location>
        <begin position="51"/>
        <end position="70"/>
    </location>
</feature>
<evidence type="ECO:0000256" key="2">
    <source>
        <dbReference type="ARBA" id="ARBA00006156"/>
    </source>
</evidence>
<dbReference type="GO" id="GO:0009425">
    <property type="term" value="C:bacterial-type flagellum basal body"/>
    <property type="evidence" value="ECO:0007669"/>
    <property type="project" value="UniProtKB-SubCell"/>
</dbReference>
<organism evidence="10 11">
    <name type="scientific">Candidatus Gallitreponema excrementavium</name>
    <dbReference type="NCBI Taxonomy" id="2840840"/>
    <lineage>
        <taxon>Bacteria</taxon>
        <taxon>Pseudomonadati</taxon>
        <taxon>Spirochaetota</taxon>
        <taxon>Spirochaetia</taxon>
        <taxon>Spirochaetales</taxon>
        <taxon>Candidatus Gallitreponema</taxon>
    </lineage>
</organism>
<evidence type="ECO:0000256" key="4">
    <source>
        <dbReference type="ARBA" id="ARBA00022475"/>
    </source>
</evidence>
<keyword evidence="7 9" id="KW-0472">Membrane</keyword>
<evidence type="ECO:0000256" key="7">
    <source>
        <dbReference type="ARBA" id="ARBA00023136"/>
    </source>
</evidence>
<gene>
    <name evidence="9 10" type="primary">fliQ</name>
    <name evidence="10" type="ORF">IAA81_05650</name>
</gene>
<reference evidence="10" key="2">
    <citation type="journal article" date="2021" name="PeerJ">
        <title>Extensive microbial diversity within the chicken gut microbiome revealed by metagenomics and culture.</title>
        <authorList>
            <person name="Gilroy R."/>
            <person name="Ravi A."/>
            <person name="Getino M."/>
            <person name="Pursley I."/>
            <person name="Horton D.L."/>
            <person name="Alikhan N.F."/>
            <person name="Baker D."/>
            <person name="Gharbi K."/>
            <person name="Hall N."/>
            <person name="Watson M."/>
            <person name="Adriaenssens E.M."/>
            <person name="Foster-Nyarko E."/>
            <person name="Jarju S."/>
            <person name="Secka A."/>
            <person name="Antonio M."/>
            <person name="Oren A."/>
            <person name="Chaudhuri R.R."/>
            <person name="La Ragione R."/>
            <person name="Hildebrand F."/>
            <person name="Pallen M.J."/>
        </authorList>
    </citation>
    <scope>NUCLEOTIDE SEQUENCE</scope>
    <source>
        <strain evidence="10">10532</strain>
    </source>
</reference>
<dbReference type="EMBL" id="JADIMM010000073">
    <property type="protein sequence ID" value="MBO8457696.1"/>
    <property type="molecule type" value="Genomic_DNA"/>
</dbReference>
<comment type="caution">
    <text evidence="10">The sequence shown here is derived from an EMBL/GenBank/DDBJ whole genome shotgun (WGS) entry which is preliminary data.</text>
</comment>
<dbReference type="GO" id="GO:0009306">
    <property type="term" value="P:protein secretion"/>
    <property type="evidence" value="ECO:0007669"/>
    <property type="project" value="InterPro"/>
</dbReference>
<dbReference type="PIRSF" id="PIRSF004669">
    <property type="entry name" value="FliQ"/>
    <property type="match status" value="1"/>
</dbReference>
<feature type="transmembrane region" description="Helical" evidence="9">
    <location>
        <begin position="17"/>
        <end position="39"/>
    </location>
</feature>
<evidence type="ECO:0000256" key="3">
    <source>
        <dbReference type="ARBA" id="ARBA00021718"/>
    </source>
</evidence>
<evidence type="ECO:0000256" key="8">
    <source>
        <dbReference type="ARBA" id="ARBA00023143"/>
    </source>
</evidence>
<keyword evidence="4 9" id="KW-1003">Cell membrane</keyword>
<keyword evidence="6 9" id="KW-1133">Transmembrane helix</keyword>
<comment type="function">
    <text evidence="9">Role in flagellar biosynthesis.</text>
</comment>
<keyword evidence="10" id="KW-0969">Cilium</keyword>
<evidence type="ECO:0000256" key="1">
    <source>
        <dbReference type="ARBA" id="ARBA00004651"/>
    </source>
</evidence>
<evidence type="ECO:0000256" key="5">
    <source>
        <dbReference type="ARBA" id="ARBA00022692"/>
    </source>
</evidence>
<comment type="similarity">
    <text evidence="2 9">Belongs to the FliQ/MopD/SpaQ family.</text>
</comment>
<keyword evidence="10" id="KW-0966">Cell projection</keyword>
<reference evidence="10" key="1">
    <citation type="submission" date="2020-10" db="EMBL/GenBank/DDBJ databases">
        <authorList>
            <person name="Gilroy R."/>
        </authorList>
    </citation>
    <scope>NUCLEOTIDE SEQUENCE</scope>
    <source>
        <strain evidence="10">10532</strain>
    </source>
</reference>
<sequence length="89" mass="9721">MTKETVVSILQEGILQIIYIAGPVLIVALIVGLVIALFQAITSIQEQTLTFVPKILAILGMIALLGSWMLSTLSEYVIRLFNMIPSMAM</sequence>
<name>A0A9D9N263_9SPIR</name>
<evidence type="ECO:0000313" key="11">
    <source>
        <dbReference type="Proteomes" id="UP000823638"/>
    </source>
</evidence>
<dbReference type="GO" id="GO:0044780">
    <property type="term" value="P:bacterial-type flagellum assembly"/>
    <property type="evidence" value="ECO:0007669"/>
    <property type="project" value="InterPro"/>
</dbReference>
<dbReference type="AlphaFoldDB" id="A0A9D9N263"/>
<dbReference type="InterPro" id="IPR006305">
    <property type="entry name" value="FliQ"/>
</dbReference>
<accession>A0A9D9N263</accession>
<keyword evidence="8 9" id="KW-0975">Bacterial flagellum</keyword>
<dbReference type="NCBIfam" id="TIGR01402">
    <property type="entry name" value="fliQ"/>
    <property type="match status" value="1"/>
</dbReference>
<dbReference type="PANTHER" id="PTHR34040:SF2">
    <property type="entry name" value="FLAGELLAR BIOSYNTHETIC PROTEIN FLIQ"/>
    <property type="match status" value="1"/>
</dbReference>
<keyword evidence="5 9" id="KW-0812">Transmembrane</keyword>
<dbReference type="Pfam" id="PF01313">
    <property type="entry name" value="Bac_export_3"/>
    <property type="match status" value="1"/>
</dbReference>
<dbReference type="Proteomes" id="UP000823638">
    <property type="component" value="Unassembled WGS sequence"/>
</dbReference>
<keyword evidence="10" id="KW-0282">Flagellum</keyword>
<comment type="subcellular location">
    <subcellularLocation>
        <location evidence="1 9">Cell membrane</location>
        <topology evidence="1">Multi-pass membrane protein</topology>
    </subcellularLocation>
    <subcellularLocation>
        <location evidence="9">Bacterial flagellum basal body</location>
    </subcellularLocation>
</comment>
<evidence type="ECO:0000313" key="10">
    <source>
        <dbReference type="EMBL" id="MBO8457696.1"/>
    </source>
</evidence>
<proteinExistence type="inferred from homology"/>
<evidence type="ECO:0000256" key="6">
    <source>
        <dbReference type="ARBA" id="ARBA00022989"/>
    </source>
</evidence>